<evidence type="ECO:0000256" key="4">
    <source>
        <dbReference type="SAM" id="Phobius"/>
    </source>
</evidence>
<reference evidence="6 7" key="1">
    <citation type="journal article" date="2019" name="PLoS Negl. Trop. Dis.">
        <title>Whole genome sequencing of Entamoeba nuttalli reveals mammalian host-related molecular signatures and a novel octapeptide-repeat surface protein.</title>
        <authorList>
            <person name="Tanaka M."/>
            <person name="Makiuchi T."/>
            <person name="Komiyama T."/>
            <person name="Shiina T."/>
            <person name="Osaki K."/>
            <person name="Tachibana H."/>
        </authorList>
    </citation>
    <scope>NUCLEOTIDE SEQUENCE [LARGE SCALE GENOMIC DNA]</scope>
    <source>
        <strain evidence="6 7">P19-061405</strain>
    </source>
</reference>
<evidence type="ECO:0000256" key="2">
    <source>
        <dbReference type="ARBA" id="ARBA00022840"/>
    </source>
</evidence>
<dbReference type="InterPro" id="IPR000719">
    <property type="entry name" value="Prot_kinase_dom"/>
</dbReference>
<dbReference type="PROSITE" id="PS50011">
    <property type="entry name" value="PROTEIN_KINASE_DOM"/>
    <property type="match status" value="1"/>
</dbReference>
<name>A0ABQ0DZA2_9EUKA</name>
<evidence type="ECO:0000313" key="7">
    <source>
        <dbReference type="Proteomes" id="UP001628156"/>
    </source>
</evidence>
<keyword evidence="4" id="KW-0812">Transmembrane</keyword>
<keyword evidence="1 3" id="KW-0547">Nucleotide-binding</keyword>
<keyword evidence="4" id="KW-0472">Membrane</keyword>
<gene>
    <name evidence="6" type="ORF">ENUP19_0378G0032</name>
</gene>
<dbReference type="InterPro" id="IPR053215">
    <property type="entry name" value="TKL_Ser/Thr_kinase"/>
</dbReference>
<sequence>MLLLFVVILSVAYGKLTDFNLPEKEGKTQMFQIHYNEITTMRYNLFLYYKNSGLSYNSTLKQYRMDTYLGDKVNSSTIFTFKDEKNFRPQAFCNRDIIMVLNEGTFNSIEPQMGSIYKITPNFSDVNSPMAFQKRDYPEVNDKEFILVCKDNYLGVYSGSAFGEKAQENKTECGEYITAGDKYVFVKKGKSVSLIELDQYGRAGKIKDIKFSTNLTRSETFEYDPIIANQHNTLYVQVSDQNLMVVFDKNTDYEKETTISLPFYGLNKTTIYNPRNANNLAVYGSMIIIGVWTSGNGKGSAYVYFDNLLSGYSPRFELLESYEGKAVGDFVGFSVGLNHKRFYVGGVISFNSQTNEPDWFEVIKNSKKIIDSCDDRTCECIHDYYYDSKNKVCVKKFFKSKAGIILGCVIGVVLLLIIIAIIIVFCIWFFKKPVEDKPQTYRLDGSEVDFTFNENFPFKFGSEELRFGSEKAPVEINKPLQEKIVITNPSKKSLKYKVEAPETHRMKITVYHGEGELEKGFGVTLTIEVIMLCTCRTDEYLTVSAIDSKGETLYARIPINIESVVSPYIDYTEVQCDILIGEGAFGGVFKGVYRGQTVAIKESKTTLTEKDKEQFEQEVNTYSTIRNEYIVQFIGSSNVPGHTMMVMEYAPFGSVKKAYLKDEFTQLLAIKVLSDCAKGMRFLHANSIIHRDLKPDNLLLFSFSPKVQFAAKISDFGTSKNILSIKQSASMTKAVGTPAYMAPEMISGSDYGTPVDVFSFAVVAFELLSKSMPYSNQDLFQHNWDIADFINSGKRLAIPSSVPKEMADLITNCWNQDPSARWTFQQIDEFLDEYFKEQLARRKSVKGVSLNLEDNISQQQSINTEDGILKDTVEENPLTSTNIVSLLDQDIF</sequence>
<keyword evidence="4" id="KW-1133">Transmembrane helix</keyword>
<evidence type="ECO:0000259" key="5">
    <source>
        <dbReference type="PROSITE" id="PS50011"/>
    </source>
</evidence>
<protein>
    <recommendedName>
        <fullName evidence="5">Protein kinase domain-containing protein</fullName>
    </recommendedName>
</protein>
<dbReference type="PANTHER" id="PTHR45756:SF1">
    <property type="entry name" value="PROTEIN KINASE DOMAIN CONTAINING PROTEIN"/>
    <property type="match status" value="1"/>
</dbReference>
<dbReference type="InterPro" id="IPR011009">
    <property type="entry name" value="Kinase-like_dom_sf"/>
</dbReference>
<dbReference type="SMART" id="SM00220">
    <property type="entry name" value="S_TKc"/>
    <property type="match status" value="1"/>
</dbReference>
<evidence type="ECO:0000256" key="1">
    <source>
        <dbReference type="ARBA" id="ARBA00022741"/>
    </source>
</evidence>
<accession>A0ABQ0DZA2</accession>
<feature type="domain" description="Protein kinase" evidence="5">
    <location>
        <begin position="574"/>
        <end position="835"/>
    </location>
</feature>
<keyword evidence="7" id="KW-1185">Reference proteome</keyword>
<proteinExistence type="predicted"/>
<organism evidence="6 7">
    <name type="scientific">Entamoeba nuttalli</name>
    <dbReference type="NCBI Taxonomy" id="412467"/>
    <lineage>
        <taxon>Eukaryota</taxon>
        <taxon>Amoebozoa</taxon>
        <taxon>Evosea</taxon>
        <taxon>Archamoebae</taxon>
        <taxon>Mastigamoebida</taxon>
        <taxon>Entamoebidae</taxon>
        <taxon>Entamoeba</taxon>
    </lineage>
</organism>
<dbReference type="Gene3D" id="1.10.510.10">
    <property type="entry name" value="Transferase(Phosphotransferase) domain 1"/>
    <property type="match status" value="1"/>
</dbReference>
<dbReference type="PANTHER" id="PTHR45756">
    <property type="entry name" value="PALMITOYLTRANSFERASE"/>
    <property type="match status" value="1"/>
</dbReference>
<evidence type="ECO:0000256" key="3">
    <source>
        <dbReference type="PROSITE-ProRule" id="PRU10141"/>
    </source>
</evidence>
<evidence type="ECO:0000313" key="6">
    <source>
        <dbReference type="EMBL" id="GAB1228151.1"/>
    </source>
</evidence>
<feature type="transmembrane region" description="Helical" evidence="4">
    <location>
        <begin position="404"/>
        <end position="430"/>
    </location>
</feature>
<dbReference type="InterPro" id="IPR008271">
    <property type="entry name" value="Ser/Thr_kinase_AS"/>
</dbReference>
<feature type="binding site" evidence="3">
    <location>
        <position position="601"/>
    </location>
    <ligand>
        <name>ATP</name>
        <dbReference type="ChEBI" id="CHEBI:30616"/>
    </ligand>
</feature>
<keyword evidence="2 3" id="KW-0067">ATP-binding</keyword>
<dbReference type="Proteomes" id="UP001628156">
    <property type="component" value="Unassembled WGS sequence"/>
</dbReference>
<dbReference type="Gene3D" id="3.30.200.20">
    <property type="entry name" value="Phosphorylase Kinase, domain 1"/>
    <property type="match status" value="1"/>
</dbReference>
<comment type="caution">
    <text evidence="6">The sequence shown here is derived from an EMBL/GenBank/DDBJ whole genome shotgun (WGS) entry which is preliminary data.</text>
</comment>
<dbReference type="Pfam" id="PF00069">
    <property type="entry name" value="Pkinase"/>
    <property type="match status" value="1"/>
</dbReference>
<dbReference type="EMBL" id="BAAFRS010000378">
    <property type="protein sequence ID" value="GAB1228151.1"/>
    <property type="molecule type" value="Genomic_DNA"/>
</dbReference>
<dbReference type="PROSITE" id="PS00107">
    <property type="entry name" value="PROTEIN_KINASE_ATP"/>
    <property type="match status" value="1"/>
</dbReference>
<dbReference type="PROSITE" id="PS00108">
    <property type="entry name" value="PROTEIN_KINASE_ST"/>
    <property type="match status" value="1"/>
</dbReference>
<dbReference type="CDD" id="cd13999">
    <property type="entry name" value="STKc_MAP3K-like"/>
    <property type="match status" value="1"/>
</dbReference>
<dbReference type="InterPro" id="IPR017441">
    <property type="entry name" value="Protein_kinase_ATP_BS"/>
</dbReference>
<dbReference type="SUPFAM" id="SSF56112">
    <property type="entry name" value="Protein kinase-like (PK-like)"/>
    <property type="match status" value="1"/>
</dbReference>